<dbReference type="SMART" id="SM00342">
    <property type="entry name" value="HTH_ARAC"/>
    <property type="match status" value="1"/>
</dbReference>
<feature type="domain" description="HTH araC/xylS-type" evidence="4">
    <location>
        <begin position="175"/>
        <end position="276"/>
    </location>
</feature>
<reference evidence="6" key="1">
    <citation type="submission" date="2016-10" db="EMBL/GenBank/DDBJ databases">
        <authorList>
            <person name="Varghese N."/>
            <person name="Submissions S."/>
        </authorList>
    </citation>
    <scope>NUCLEOTIDE SEQUENCE [LARGE SCALE GENOMIC DNA]</scope>
    <source>
        <strain evidence="6">DSM 17038</strain>
    </source>
</reference>
<evidence type="ECO:0000256" key="3">
    <source>
        <dbReference type="ARBA" id="ARBA00023163"/>
    </source>
</evidence>
<dbReference type="RefSeq" id="WP_092472652.1">
    <property type="nucleotide sequence ID" value="NZ_FOOX01000013.1"/>
</dbReference>
<evidence type="ECO:0000259" key="4">
    <source>
        <dbReference type="PROSITE" id="PS01124"/>
    </source>
</evidence>
<name>A0A1I2WG28_9FIRM</name>
<sequence>MSPNNIFDGFISKQSLASFTYDRKLYMEFKPCRPLRKFIHCYWVLPVESGYIPTSVGSKEIVVPDGCMDIIFDIDNVTFEYSNIVVGIAEKPITVSSFKKGIQTYGVRFYPAGAYPLFRLPMYEFADSWTVLGEVLKRSERDLAEIFISSLDLNCKLKWLDSFFFRIYSNFEQNNVVMNTLDRIIASGSAISVKELARREIVSERHLARLFKQWVGQSPKTFARVVRFQIMLEMLRREKMMNTARLAAQCGYYDQSHFIGEFKTFSGKLPSDYMEIL</sequence>
<evidence type="ECO:0000256" key="2">
    <source>
        <dbReference type="ARBA" id="ARBA00023125"/>
    </source>
</evidence>
<dbReference type="InterPro" id="IPR018060">
    <property type="entry name" value="HTH_AraC"/>
</dbReference>
<dbReference type="OrthoDB" id="183331at2"/>
<organism evidence="5 6">
    <name type="scientific">Desulfotruncus arcticus DSM 17038</name>
    <dbReference type="NCBI Taxonomy" id="1121424"/>
    <lineage>
        <taxon>Bacteria</taxon>
        <taxon>Bacillati</taxon>
        <taxon>Bacillota</taxon>
        <taxon>Clostridia</taxon>
        <taxon>Eubacteriales</taxon>
        <taxon>Desulfallaceae</taxon>
        <taxon>Desulfotruncus</taxon>
    </lineage>
</organism>
<dbReference type="STRING" id="341036.SAMN05660649_03485"/>
<keyword evidence="6" id="KW-1185">Reference proteome</keyword>
<dbReference type="Pfam" id="PF20240">
    <property type="entry name" value="DUF6597"/>
    <property type="match status" value="1"/>
</dbReference>
<gene>
    <name evidence="5" type="ORF">SAMN05660649_03485</name>
</gene>
<dbReference type="GO" id="GO:0003700">
    <property type="term" value="F:DNA-binding transcription factor activity"/>
    <property type="evidence" value="ECO:0007669"/>
    <property type="project" value="InterPro"/>
</dbReference>
<dbReference type="PANTHER" id="PTHR46796:SF13">
    <property type="entry name" value="HTH-TYPE TRANSCRIPTIONAL ACTIVATOR RHAS"/>
    <property type="match status" value="1"/>
</dbReference>
<keyword evidence="1" id="KW-0805">Transcription regulation</keyword>
<dbReference type="SUPFAM" id="SSF46689">
    <property type="entry name" value="Homeodomain-like"/>
    <property type="match status" value="1"/>
</dbReference>
<dbReference type="InterPro" id="IPR046532">
    <property type="entry name" value="DUF6597"/>
</dbReference>
<evidence type="ECO:0000256" key="1">
    <source>
        <dbReference type="ARBA" id="ARBA00023015"/>
    </source>
</evidence>
<dbReference type="Gene3D" id="1.10.10.60">
    <property type="entry name" value="Homeodomain-like"/>
    <property type="match status" value="1"/>
</dbReference>
<dbReference type="PANTHER" id="PTHR46796">
    <property type="entry name" value="HTH-TYPE TRANSCRIPTIONAL ACTIVATOR RHAS-RELATED"/>
    <property type="match status" value="1"/>
</dbReference>
<evidence type="ECO:0000313" key="6">
    <source>
        <dbReference type="Proteomes" id="UP000199337"/>
    </source>
</evidence>
<dbReference type="GO" id="GO:0043565">
    <property type="term" value="F:sequence-specific DNA binding"/>
    <property type="evidence" value="ECO:0007669"/>
    <property type="project" value="InterPro"/>
</dbReference>
<accession>A0A1I2WG28</accession>
<keyword evidence="2" id="KW-0238">DNA-binding</keyword>
<dbReference type="AlphaFoldDB" id="A0A1I2WG28"/>
<dbReference type="InterPro" id="IPR050204">
    <property type="entry name" value="AraC_XylS_family_regulators"/>
</dbReference>
<evidence type="ECO:0000313" key="5">
    <source>
        <dbReference type="EMBL" id="SFH00253.1"/>
    </source>
</evidence>
<proteinExistence type="predicted"/>
<dbReference type="Pfam" id="PF12833">
    <property type="entry name" value="HTH_18"/>
    <property type="match status" value="1"/>
</dbReference>
<dbReference type="Proteomes" id="UP000199337">
    <property type="component" value="Unassembled WGS sequence"/>
</dbReference>
<dbReference type="InterPro" id="IPR009057">
    <property type="entry name" value="Homeodomain-like_sf"/>
</dbReference>
<keyword evidence="3" id="KW-0804">Transcription</keyword>
<dbReference type="PROSITE" id="PS01124">
    <property type="entry name" value="HTH_ARAC_FAMILY_2"/>
    <property type="match status" value="1"/>
</dbReference>
<protein>
    <submittedName>
        <fullName evidence="5">Helix-turn-helix domain-containing protein</fullName>
    </submittedName>
</protein>
<dbReference type="EMBL" id="FOOX01000013">
    <property type="protein sequence ID" value="SFH00253.1"/>
    <property type="molecule type" value="Genomic_DNA"/>
</dbReference>